<proteinExistence type="inferred from homology"/>
<evidence type="ECO:0000313" key="10">
    <source>
        <dbReference type="Proteomes" id="UP000198806"/>
    </source>
</evidence>
<evidence type="ECO:0000256" key="7">
    <source>
        <dbReference type="RuleBase" id="RU361277"/>
    </source>
</evidence>
<accession>A0A1I5EH49</accession>
<dbReference type="RefSeq" id="WP_091685624.1">
    <property type="nucleotide sequence ID" value="NZ_BAABFM010000073.1"/>
</dbReference>
<gene>
    <name evidence="9" type="ORF">SAMN04489757_10963</name>
</gene>
<comment type="cofactor">
    <cofactor evidence="1 7">
        <name>Zn(2+)</name>
        <dbReference type="ChEBI" id="CHEBI:29105"/>
    </cofactor>
</comment>
<dbReference type="Proteomes" id="UP000198806">
    <property type="component" value="Unassembled WGS sequence"/>
</dbReference>
<dbReference type="PANTHER" id="PTHR43161">
    <property type="entry name" value="SORBITOL DEHYDROGENASE"/>
    <property type="match status" value="1"/>
</dbReference>
<keyword evidence="6" id="KW-0520">NAD</keyword>
<evidence type="ECO:0000256" key="1">
    <source>
        <dbReference type="ARBA" id="ARBA00001947"/>
    </source>
</evidence>
<dbReference type="FunFam" id="3.40.50.720:FF:000068">
    <property type="entry name" value="Sorbitol dehydrogenase"/>
    <property type="match status" value="1"/>
</dbReference>
<keyword evidence="10" id="KW-1185">Reference proteome</keyword>
<protein>
    <submittedName>
        <fullName evidence="9">(R,R)-butanediol dehydrogenase / meso-butanediol dehydrogenase / diacetyl reductase</fullName>
    </submittedName>
</protein>
<evidence type="ECO:0000256" key="5">
    <source>
        <dbReference type="ARBA" id="ARBA00023002"/>
    </source>
</evidence>
<dbReference type="GO" id="GO:0016491">
    <property type="term" value="F:oxidoreductase activity"/>
    <property type="evidence" value="ECO:0007669"/>
    <property type="project" value="UniProtKB-KW"/>
</dbReference>
<evidence type="ECO:0000313" key="9">
    <source>
        <dbReference type="EMBL" id="SFO10859.1"/>
    </source>
</evidence>
<dbReference type="EMBL" id="FOWD01000009">
    <property type="protein sequence ID" value="SFO10859.1"/>
    <property type="molecule type" value="Genomic_DNA"/>
</dbReference>
<comment type="similarity">
    <text evidence="2 7">Belongs to the zinc-containing alcohol dehydrogenase family.</text>
</comment>
<dbReference type="Gene3D" id="3.40.50.720">
    <property type="entry name" value="NAD(P)-binding Rossmann-like Domain"/>
    <property type="match status" value="1"/>
</dbReference>
<organism evidence="9 10">
    <name type="scientific">Anaerocolumna aminovalerica</name>
    <dbReference type="NCBI Taxonomy" id="1527"/>
    <lineage>
        <taxon>Bacteria</taxon>
        <taxon>Bacillati</taxon>
        <taxon>Bacillota</taxon>
        <taxon>Clostridia</taxon>
        <taxon>Lachnospirales</taxon>
        <taxon>Lachnospiraceae</taxon>
        <taxon>Anaerocolumna</taxon>
    </lineage>
</organism>
<dbReference type="InterPro" id="IPR013149">
    <property type="entry name" value="ADH-like_C"/>
</dbReference>
<keyword evidence="4 7" id="KW-0862">Zinc</keyword>
<dbReference type="InterPro" id="IPR002328">
    <property type="entry name" value="ADH_Zn_CS"/>
</dbReference>
<evidence type="ECO:0000256" key="3">
    <source>
        <dbReference type="ARBA" id="ARBA00022723"/>
    </source>
</evidence>
<dbReference type="STRING" id="1527.SAMN04489757_10963"/>
<dbReference type="GO" id="GO:0008270">
    <property type="term" value="F:zinc ion binding"/>
    <property type="evidence" value="ECO:0007669"/>
    <property type="project" value="InterPro"/>
</dbReference>
<evidence type="ECO:0000256" key="2">
    <source>
        <dbReference type="ARBA" id="ARBA00008072"/>
    </source>
</evidence>
<dbReference type="SUPFAM" id="SSF51735">
    <property type="entry name" value="NAD(P)-binding Rossmann-fold domains"/>
    <property type="match status" value="1"/>
</dbReference>
<evidence type="ECO:0000256" key="6">
    <source>
        <dbReference type="ARBA" id="ARBA00023027"/>
    </source>
</evidence>
<dbReference type="Pfam" id="PF08240">
    <property type="entry name" value="ADH_N"/>
    <property type="match status" value="1"/>
</dbReference>
<keyword evidence="3 7" id="KW-0479">Metal-binding</keyword>
<dbReference type="Pfam" id="PF00107">
    <property type="entry name" value="ADH_zinc_N"/>
    <property type="match status" value="1"/>
</dbReference>
<reference evidence="9 10" key="1">
    <citation type="submission" date="2016-10" db="EMBL/GenBank/DDBJ databases">
        <authorList>
            <person name="de Groot N.N."/>
        </authorList>
    </citation>
    <scope>NUCLEOTIDE SEQUENCE [LARGE SCALE GENOMIC DNA]</scope>
    <source>
        <strain evidence="9 10">DSM 1283</strain>
    </source>
</reference>
<dbReference type="InterPro" id="IPR020843">
    <property type="entry name" value="ER"/>
</dbReference>
<dbReference type="InterPro" id="IPR036291">
    <property type="entry name" value="NAD(P)-bd_dom_sf"/>
</dbReference>
<dbReference type="InterPro" id="IPR011032">
    <property type="entry name" value="GroES-like_sf"/>
</dbReference>
<dbReference type="OrthoDB" id="9777057at2"/>
<evidence type="ECO:0000256" key="4">
    <source>
        <dbReference type="ARBA" id="ARBA00022833"/>
    </source>
</evidence>
<dbReference type="AlphaFoldDB" id="A0A1I5EH49"/>
<dbReference type="InterPro" id="IPR013154">
    <property type="entry name" value="ADH-like_N"/>
</dbReference>
<dbReference type="Gene3D" id="3.90.180.10">
    <property type="entry name" value="Medium-chain alcohol dehydrogenases, catalytic domain"/>
    <property type="match status" value="1"/>
</dbReference>
<name>A0A1I5EH49_9FIRM</name>
<dbReference type="SUPFAM" id="SSF50129">
    <property type="entry name" value="GroES-like"/>
    <property type="match status" value="1"/>
</dbReference>
<feature type="domain" description="Enoyl reductase (ER)" evidence="8">
    <location>
        <begin position="15"/>
        <end position="340"/>
    </location>
</feature>
<sequence>MDKLINKIGRVVEPGKVDFLEKTLKNPEGKEVLIKIVSSSICGSDLHIFKGKHPSAPLPVTIGHEFSGDVIAVGSQVKNVKAGDRVTVEPCLVCGECLACRTGNYGYCENISFTYRNGDGAMAHYITVQEPYVYKLPDSMSYDEGALIEPLSVATHAVRRAGVKLGEKVIIIGSGAIGILIAALSRRSGATEVVVVDHNDAKLQMALEMGATRTINSKNEDVCQIVNELTDGYGMDKSFECVGVEATFIQAMMSVKKNGLATIIGIFENPNITIPATRFITHEIKIQGSQGYCWDFPVALSVADSIPLKKLITHKFQLDQLQEALETCLSREKGAIKVLIEP</sequence>
<dbReference type="PROSITE" id="PS00059">
    <property type="entry name" value="ADH_ZINC"/>
    <property type="match status" value="1"/>
</dbReference>
<keyword evidence="5" id="KW-0560">Oxidoreductase</keyword>
<evidence type="ECO:0000259" key="8">
    <source>
        <dbReference type="SMART" id="SM00829"/>
    </source>
</evidence>
<dbReference type="SMART" id="SM00829">
    <property type="entry name" value="PKS_ER"/>
    <property type="match status" value="1"/>
</dbReference>